<reference evidence="1 2" key="1">
    <citation type="journal article" date="2023" name="Genome Announc.">
        <title>Pan-Genome Analyses of the Genus Cohnella and Proposal of the Novel Species Cohnella silvisoli sp. nov., Isolated from Forest Soil.</title>
        <authorList>
            <person name="Wang C."/>
            <person name="Mao L."/>
            <person name="Bao G."/>
            <person name="Zhu H."/>
        </authorList>
    </citation>
    <scope>NUCLEOTIDE SEQUENCE [LARGE SCALE GENOMIC DNA]</scope>
    <source>
        <strain evidence="1 2">NL03-T5-1</strain>
    </source>
</reference>
<evidence type="ECO:0008006" key="3">
    <source>
        <dbReference type="Google" id="ProtNLM"/>
    </source>
</evidence>
<sequence length="155" mass="17623">MSEHRNNEHSQIKYPYPGLKALEKLVGTWKVTGSNIDGQVSFEWMEGGYFLIQHFNLFHHGRHIKGMEMIGYTMEFGAESPSEHIKSRIFDNQGSTYEYTYEVNDNSLTIWGGDIGSPAYYQGLWSDNGNTNSGSWIYPGGGYDSTMTRISSEEQ</sequence>
<organism evidence="1 2">
    <name type="scientific">Cohnella silvisoli</name>
    <dbReference type="NCBI Taxonomy" id="2873699"/>
    <lineage>
        <taxon>Bacteria</taxon>
        <taxon>Bacillati</taxon>
        <taxon>Bacillota</taxon>
        <taxon>Bacilli</taxon>
        <taxon>Bacillales</taxon>
        <taxon>Paenibacillaceae</taxon>
        <taxon>Cohnella</taxon>
    </lineage>
</organism>
<name>A0ABV1KPA3_9BACL</name>
<gene>
    <name evidence="1" type="ORF">QJS35_05790</name>
</gene>
<protein>
    <recommendedName>
        <fullName evidence="3">DUF1579 domain-containing protein</fullName>
    </recommendedName>
</protein>
<dbReference type="EMBL" id="JASKHM010000002">
    <property type="protein sequence ID" value="MEQ4481903.1"/>
    <property type="molecule type" value="Genomic_DNA"/>
</dbReference>
<accession>A0ABV1KPA3</accession>
<proteinExistence type="predicted"/>
<dbReference type="Proteomes" id="UP001493487">
    <property type="component" value="Unassembled WGS sequence"/>
</dbReference>
<keyword evidence="2" id="KW-1185">Reference proteome</keyword>
<evidence type="ECO:0000313" key="2">
    <source>
        <dbReference type="Proteomes" id="UP001493487"/>
    </source>
</evidence>
<comment type="caution">
    <text evidence="1">The sequence shown here is derived from an EMBL/GenBank/DDBJ whole genome shotgun (WGS) entry which is preliminary data.</text>
</comment>
<dbReference type="RefSeq" id="WP_232189333.1">
    <property type="nucleotide sequence ID" value="NZ_JAIOAP010000019.1"/>
</dbReference>
<evidence type="ECO:0000313" key="1">
    <source>
        <dbReference type="EMBL" id="MEQ4481903.1"/>
    </source>
</evidence>